<feature type="transmembrane region" description="Helical" evidence="1">
    <location>
        <begin position="87"/>
        <end position="107"/>
    </location>
</feature>
<evidence type="ECO:0000259" key="2">
    <source>
        <dbReference type="Pfam" id="PF20455"/>
    </source>
</evidence>
<feature type="transmembrane region" description="Helical" evidence="1">
    <location>
        <begin position="250"/>
        <end position="268"/>
    </location>
</feature>
<evidence type="ECO:0000313" key="4">
    <source>
        <dbReference type="Proteomes" id="UP000239477"/>
    </source>
</evidence>
<dbReference type="PROSITE" id="PS51257">
    <property type="entry name" value="PROKAR_LIPOPROTEIN"/>
    <property type="match status" value="1"/>
</dbReference>
<dbReference type="EMBL" id="CP023270">
    <property type="protein sequence ID" value="AVJ27810.1"/>
    <property type="molecule type" value="Genomic_DNA"/>
</dbReference>
<dbReference type="Proteomes" id="UP000239477">
    <property type="component" value="Chromosome"/>
</dbReference>
<feature type="domain" description="DUF6708" evidence="2">
    <location>
        <begin position="114"/>
        <end position="263"/>
    </location>
</feature>
<dbReference type="AlphaFoldDB" id="A0A2S0I6Z3"/>
<dbReference type="Pfam" id="PF20455">
    <property type="entry name" value="DUF6708"/>
    <property type="match status" value="1"/>
</dbReference>
<accession>A0A2S0I6Z3</accession>
<organism evidence="3 4">
    <name type="scientific">Achromobacter spanius</name>
    <dbReference type="NCBI Taxonomy" id="217203"/>
    <lineage>
        <taxon>Bacteria</taxon>
        <taxon>Pseudomonadati</taxon>
        <taxon>Pseudomonadota</taxon>
        <taxon>Betaproteobacteria</taxon>
        <taxon>Burkholderiales</taxon>
        <taxon>Alcaligenaceae</taxon>
        <taxon>Achromobacter</taxon>
    </lineage>
</organism>
<keyword evidence="1" id="KW-1133">Transmembrane helix</keyword>
<keyword evidence="4" id="KW-1185">Reference proteome</keyword>
<evidence type="ECO:0000313" key="3">
    <source>
        <dbReference type="EMBL" id="AVJ27810.1"/>
    </source>
</evidence>
<gene>
    <name evidence="3" type="ORF">CLM73_12170</name>
</gene>
<reference evidence="3 4" key="1">
    <citation type="submission" date="2017-09" db="EMBL/GenBank/DDBJ databases">
        <title>Genomic, metabolic, and phenotypic characteristics of bacterial isolates from the natural microbiome of the model nematode Caenorhabditis elegans.</title>
        <authorList>
            <person name="Zimmermann J."/>
            <person name="Obeng N."/>
            <person name="Yang W."/>
            <person name="Obeng O."/>
            <person name="Kissoyan K."/>
            <person name="Pees B."/>
            <person name="Dirksen P."/>
            <person name="Hoppner M."/>
            <person name="Franke A."/>
            <person name="Rosenstiel P."/>
            <person name="Leippe M."/>
            <person name="Dierking K."/>
            <person name="Kaleta C."/>
            <person name="Schulenburg H."/>
        </authorList>
    </citation>
    <scope>NUCLEOTIDE SEQUENCE [LARGE SCALE GENOMIC DNA]</scope>
    <source>
        <strain evidence="3 4">MYb73</strain>
    </source>
</reference>
<dbReference type="OrthoDB" id="8666190at2"/>
<keyword evidence="1" id="KW-0472">Membrane</keyword>
<dbReference type="InterPro" id="IPR046554">
    <property type="entry name" value="DUF6708"/>
</dbReference>
<proteinExistence type="predicted"/>
<dbReference type="RefSeq" id="WP_105238655.1">
    <property type="nucleotide sequence ID" value="NZ_CP023270.1"/>
</dbReference>
<sequence>MTIEVKRLPKNLRFGGTPLSIGSCAGHEPQPDGVRWINDKCVELETYPNYIRSGAAGYIGMSALVFAIIFASVLLALGPAEVDLETVLIMLSGLPVSIGLAFVFYIASGAHRSRGAFIRIHRDTRKLYFVSLPQKRLHALDWDHIEALAGYIPVVSTSGYTSRHPLYLIGVDRGMSPPTEICVACGNLGLFDGDRSAKALWAYLQAFMAQGPEGLPEPAPLPPRLSRRQETLQPYRKWYAGLCRRLAEPYGMLMAPITIPLWIILLLIEAYPDSVEAFIQFNVPYTQFPKEIDRLCGFDETT</sequence>
<keyword evidence="1" id="KW-0812">Transmembrane</keyword>
<name>A0A2S0I6Z3_9BURK</name>
<feature type="transmembrane region" description="Helical" evidence="1">
    <location>
        <begin position="55"/>
        <end position="75"/>
    </location>
</feature>
<protein>
    <recommendedName>
        <fullName evidence="2">DUF6708 domain-containing protein</fullName>
    </recommendedName>
</protein>
<evidence type="ECO:0000256" key="1">
    <source>
        <dbReference type="SAM" id="Phobius"/>
    </source>
</evidence>